<keyword evidence="1" id="KW-0472">Membrane</keyword>
<comment type="function">
    <text evidence="1">Mitochondrial intermembrane chaperone that participates in the import and insertion of some multi-pass transmembrane proteins into the mitochondrial inner membrane. Also required for the transfer of beta-barrel precursors from the TOM complex to the sorting and assembly machinery (SAM complex) of the outer membrane. Acts as a chaperone-like protein that protects the hydrophobic precursors from aggregation and guide them through the mitochondrial intermembrane space.</text>
</comment>
<keyword evidence="1" id="KW-0999">Mitochondrion inner membrane</keyword>
<dbReference type="SUPFAM" id="SSF144122">
    <property type="entry name" value="Tim10-like"/>
    <property type="match status" value="1"/>
</dbReference>
<protein>
    <recommendedName>
        <fullName evidence="1">Mitochondrial import inner membrane translocase subunit</fullName>
    </recommendedName>
</protein>
<sequence>MRLAVKQESFRLEVLMSRLQSECFTFCCKNLSSKELTMDEVKCVERCAVKYLQASDIINRALDKGESGGGAVKQMLKL</sequence>
<keyword evidence="4" id="KW-1185">Reference proteome</keyword>
<comment type="subunit">
    <text evidence="1">Heterohexamer.</text>
</comment>
<dbReference type="InterPro" id="IPR004217">
    <property type="entry name" value="Tim10-like"/>
</dbReference>
<gene>
    <name evidence="3" type="ORF">TEOVI_000446000</name>
</gene>
<feature type="domain" description="Tim10-like" evidence="2">
    <location>
        <begin position="6"/>
        <end position="63"/>
    </location>
</feature>
<comment type="caution">
    <text evidence="3">The sequence shown here is derived from an EMBL/GenBank/DDBJ whole genome shotgun (WGS) entry which is preliminary data.</text>
</comment>
<comment type="domain">
    <text evidence="1">The twin CX3C motif contains 4 conserved Cys residues that form 2 disulfide bonds in the mitochondrial intermembrane space.</text>
</comment>
<evidence type="ECO:0000313" key="3">
    <source>
        <dbReference type="EMBL" id="SCU72876.1"/>
    </source>
</evidence>
<comment type="subcellular location">
    <subcellularLocation>
        <location evidence="1">Mitochondrion inner membrane</location>
        <topology evidence="1">Peripheral membrane protein</topology>
        <orientation evidence="1">Intermembrane side</orientation>
    </subcellularLocation>
</comment>
<dbReference type="GeneID" id="92378400"/>
<keyword evidence="1" id="KW-0811">Translocation</keyword>
<dbReference type="Pfam" id="PF02953">
    <property type="entry name" value="zf-Tim10_DDP"/>
    <property type="match status" value="1"/>
</dbReference>
<dbReference type="GO" id="GO:0015031">
    <property type="term" value="P:protein transport"/>
    <property type="evidence" value="ECO:0007669"/>
    <property type="project" value="UniProtKB-KW"/>
</dbReference>
<accession>A0A1G4IK50</accession>
<keyword evidence="1" id="KW-0813">Transport</keyword>
<dbReference type="InterPro" id="IPR035427">
    <property type="entry name" value="Tim10-like_dom_sf"/>
</dbReference>
<keyword evidence="1" id="KW-0143">Chaperone</keyword>
<keyword evidence="1" id="KW-0653">Protein transport</keyword>
<dbReference type="RefSeq" id="XP_067083329.1">
    <property type="nucleotide sequence ID" value="XM_067227228.1"/>
</dbReference>
<comment type="similarity">
    <text evidence="1">Belongs to the small Tim family.</text>
</comment>
<name>A0A1G4IK50_TRYEQ</name>
<dbReference type="EMBL" id="CZPT02001923">
    <property type="protein sequence ID" value="SCU72876.1"/>
    <property type="molecule type" value="Genomic_DNA"/>
</dbReference>
<proteinExistence type="inferred from homology"/>
<dbReference type="AlphaFoldDB" id="A0A1G4IK50"/>
<evidence type="ECO:0000259" key="2">
    <source>
        <dbReference type="Pfam" id="PF02953"/>
    </source>
</evidence>
<reference evidence="3" key="1">
    <citation type="submission" date="2016-09" db="EMBL/GenBank/DDBJ databases">
        <authorList>
            <person name="Hebert L."/>
            <person name="Moumen B."/>
        </authorList>
    </citation>
    <scope>NUCLEOTIDE SEQUENCE [LARGE SCALE GENOMIC DNA]</scope>
    <source>
        <strain evidence="3">OVI</strain>
    </source>
</reference>
<evidence type="ECO:0000313" key="4">
    <source>
        <dbReference type="Proteomes" id="UP000195570"/>
    </source>
</evidence>
<organism evidence="3 4">
    <name type="scientific">Trypanosoma equiperdum</name>
    <dbReference type="NCBI Taxonomy" id="5694"/>
    <lineage>
        <taxon>Eukaryota</taxon>
        <taxon>Discoba</taxon>
        <taxon>Euglenozoa</taxon>
        <taxon>Kinetoplastea</taxon>
        <taxon>Metakinetoplastina</taxon>
        <taxon>Trypanosomatida</taxon>
        <taxon>Trypanosomatidae</taxon>
        <taxon>Trypanosoma</taxon>
    </lineage>
</organism>
<keyword evidence="1" id="KW-0496">Mitochondrion</keyword>
<dbReference type="Proteomes" id="UP000195570">
    <property type="component" value="Unassembled WGS sequence"/>
</dbReference>
<evidence type="ECO:0000256" key="1">
    <source>
        <dbReference type="RuleBase" id="RU367043"/>
    </source>
</evidence>
<keyword evidence="1" id="KW-1015">Disulfide bond</keyword>
<dbReference type="Gene3D" id="1.10.287.810">
    <property type="entry name" value="Mitochondrial import inner membrane translocase subunit tim13 like domains"/>
    <property type="match status" value="1"/>
</dbReference>
<dbReference type="VEuPathDB" id="TriTrypDB:TEOVI_000446000"/>
<dbReference type="GO" id="GO:0005743">
    <property type="term" value="C:mitochondrial inner membrane"/>
    <property type="evidence" value="ECO:0007669"/>
    <property type="project" value="UniProtKB-SubCell"/>
</dbReference>